<feature type="domain" description="Baseplate protein J-like barrel" evidence="2">
    <location>
        <begin position="102"/>
        <end position="180"/>
    </location>
</feature>
<reference evidence="5 6" key="1">
    <citation type="submission" date="2018-09" db="EMBL/GenBank/DDBJ databases">
        <title>Genome sequence of Veillonella atypica isolated from periodontal Korean patients.</title>
        <authorList>
            <person name="Lee J.-H."/>
            <person name="Moon J.-H."/>
            <person name="Shin S.-Y."/>
        </authorList>
    </citation>
    <scope>NUCLEOTIDE SEQUENCE [LARGE SCALE GENOMIC DNA]</scope>
    <source>
        <strain evidence="5 6">KHUD_V1</strain>
    </source>
</reference>
<sequence length="377" mass="40660">MNLPEINFVTADKEAVEKEIFALYTSVTGRKLAPADPIRLFLLTITNIVILLLNRINDTGKQNLLAYARGNNLDHIGIALGVERLQATGAVTTMKLTASMARPEGIAIPKGTRFTSGDGAFFALTESYYLSATQTTIQVKAVCTEASAKGNGYPVGSITTLVDPIPYIASVTNITISEGGADTESDDAFRERIREAPESFSCAGAEGAYEFFTKKASALISSVKVVSPKPGDVVVYPGLVSGEIAGEEIIKLVETTLTDKKVRPLTDNVSVKAPIAKNYSIDIQYYIDSDNSYYADTIKSRVDAAVTDYIQWQSGKVGRDIIPSELIRRVMEAGAKRVSVTSPVFTVVKDGKKEDGYQVELAQCTGKTITYGGVEHE</sequence>
<dbReference type="Proteomes" id="UP000277803">
    <property type="component" value="Unassembled WGS sequence"/>
</dbReference>
<dbReference type="Pfam" id="PF26079">
    <property type="entry name" value="Baseplate_J_C"/>
    <property type="match status" value="1"/>
</dbReference>
<dbReference type="RefSeq" id="WP_119982616.1">
    <property type="nucleotide sequence ID" value="NZ_QXZZ01000028.1"/>
</dbReference>
<protein>
    <submittedName>
        <fullName evidence="5">Baseplate J/gp47 family protein</fullName>
    </submittedName>
</protein>
<proteinExistence type="inferred from homology"/>
<feature type="domain" description="Baseplate J-like C-terminal" evidence="4">
    <location>
        <begin position="281"/>
        <end position="345"/>
    </location>
</feature>
<dbReference type="PANTHER" id="PTHR37829">
    <property type="entry name" value="PHAGE-LIKE ELEMENT PBSX PROTEIN XKDT"/>
    <property type="match status" value="1"/>
</dbReference>
<accession>A0A3A6W450</accession>
<dbReference type="InterPro" id="IPR058531">
    <property type="entry name" value="Baseplate_J_M"/>
</dbReference>
<dbReference type="AlphaFoldDB" id="A0A3A6W450"/>
<dbReference type="InterPro" id="IPR058530">
    <property type="entry name" value="Baseplate_J-like_C"/>
</dbReference>
<organism evidence="5 6">
    <name type="scientific">Veillonella atypica</name>
    <dbReference type="NCBI Taxonomy" id="39777"/>
    <lineage>
        <taxon>Bacteria</taxon>
        <taxon>Bacillati</taxon>
        <taxon>Bacillota</taxon>
        <taxon>Negativicutes</taxon>
        <taxon>Veillonellales</taxon>
        <taxon>Veillonellaceae</taxon>
        <taxon>Veillonella</taxon>
    </lineage>
</organism>
<dbReference type="EMBL" id="QXZZ01000028">
    <property type="protein sequence ID" value="RJY50399.1"/>
    <property type="molecule type" value="Genomic_DNA"/>
</dbReference>
<gene>
    <name evidence="5" type="ORF">D2965_05935</name>
</gene>
<evidence type="ECO:0000313" key="5">
    <source>
        <dbReference type="EMBL" id="RJY50399.1"/>
    </source>
</evidence>
<evidence type="ECO:0000259" key="4">
    <source>
        <dbReference type="Pfam" id="PF26079"/>
    </source>
</evidence>
<dbReference type="Pfam" id="PF04865">
    <property type="entry name" value="Baseplate_J"/>
    <property type="match status" value="1"/>
</dbReference>
<evidence type="ECO:0000256" key="1">
    <source>
        <dbReference type="ARBA" id="ARBA00038087"/>
    </source>
</evidence>
<dbReference type="InterPro" id="IPR052399">
    <property type="entry name" value="Phage_Baseplate_Assmbl_Protein"/>
</dbReference>
<evidence type="ECO:0000313" key="6">
    <source>
        <dbReference type="Proteomes" id="UP000277803"/>
    </source>
</evidence>
<evidence type="ECO:0000259" key="3">
    <source>
        <dbReference type="Pfam" id="PF26078"/>
    </source>
</evidence>
<comment type="caution">
    <text evidence="5">The sequence shown here is derived from an EMBL/GenBank/DDBJ whole genome shotgun (WGS) entry which is preliminary data.</text>
</comment>
<dbReference type="Pfam" id="PF26078">
    <property type="entry name" value="Baseplate_J_M"/>
    <property type="match status" value="1"/>
</dbReference>
<feature type="domain" description="Baseplate J-like central" evidence="3">
    <location>
        <begin position="203"/>
        <end position="273"/>
    </location>
</feature>
<comment type="similarity">
    <text evidence="1">Belongs to the Mu gp47/PBSX XkdT family.</text>
</comment>
<dbReference type="PANTHER" id="PTHR37829:SF3">
    <property type="entry name" value="PROTEIN JAYE-RELATED"/>
    <property type="match status" value="1"/>
</dbReference>
<name>A0A3A6W450_9FIRM</name>
<dbReference type="PIRSF" id="PIRSF020481">
    <property type="entry name" value="BAP"/>
    <property type="match status" value="1"/>
</dbReference>
<evidence type="ECO:0000259" key="2">
    <source>
        <dbReference type="Pfam" id="PF04865"/>
    </source>
</evidence>
<dbReference type="InterPro" id="IPR006949">
    <property type="entry name" value="Barrel_Baseplate_J-like"/>
</dbReference>
<dbReference type="InterPro" id="IPR014507">
    <property type="entry name" value="Baseplate_assembly_J_pred"/>
</dbReference>